<keyword evidence="3" id="KW-0336">GPI-anchor</keyword>
<evidence type="ECO:0000259" key="16">
    <source>
        <dbReference type="Pfam" id="PF17900"/>
    </source>
</evidence>
<feature type="domain" description="ERAP1-like C-terminal" evidence="15">
    <location>
        <begin position="574"/>
        <end position="901"/>
    </location>
</feature>
<dbReference type="Pfam" id="PF17900">
    <property type="entry name" value="Peptidase_M1_N"/>
    <property type="match status" value="1"/>
</dbReference>
<feature type="domain" description="Aminopeptidase N-like N-terminal" evidence="16">
    <location>
        <begin position="53"/>
        <end position="244"/>
    </location>
</feature>
<evidence type="ECO:0000259" key="15">
    <source>
        <dbReference type="Pfam" id="PF11838"/>
    </source>
</evidence>
<dbReference type="Proteomes" id="UP000008792">
    <property type="component" value="Unassembled WGS sequence"/>
</dbReference>
<dbReference type="Gene3D" id="1.10.390.10">
    <property type="entry name" value="Neutral Protease Domain 2"/>
    <property type="match status" value="1"/>
</dbReference>
<dbReference type="EC" id="3.4.11.-" evidence="12"/>
<keyword evidence="4 12" id="KW-0645">Protease</keyword>
<dbReference type="InParanoid" id="A0A0Q9W942"/>
<name>A0A0Q9W942_DROVI</name>
<comment type="similarity">
    <text evidence="2 12">Belongs to the peptidase M1 family.</text>
</comment>
<dbReference type="FunFam" id="1.25.50.20:FF:000005">
    <property type="entry name" value="Aminopeptidase N-like protein"/>
    <property type="match status" value="1"/>
</dbReference>
<keyword evidence="3" id="KW-0472">Membrane</keyword>
<evidence type="ECO:0000256" key="11">
    <source>
        <dbReference type="PIRSR" id="PIRSR634016-4"/>
    </source>
</evidence>
<keyword evidence="7 12" id="KW-0862">Zinc</keyword>
<keyword evidence="12" id="KW-0031">Aminopeptidase</keyword>
<protein>
    <recommendedName>
        <fullName evidence="12">Aminopeptidase</fullName>
        <ecNumber evidence="12">3.4.11.-</ecNumber>
    </recommendedName>
</protein>
<dbReference type="SUPFAM" id="SSF63737">
    <property type="entry name" value="Leukotriene A4 hydrolase N-terminal domain"/>
    <property type="match status" value="1"/>
</dbReference>
<dbReference type="GO" id="GO:0005886">
    <property type="term" value="C:plasma membrane"/>
    <property type="evidence" value="ECO:0007669"/>
    <property type="project" value="UniProtKB-SubCell"/>
</dbReference>
<evidence type="ECO:0000256" key="12">
    <source>
        <dbReference type="RuleBase" id="RU364040"/>
    </source>
</evidence>
<dbReference type="SUPFAM" id="SSF55486">
    <property type="entry name" value="Metalloproteases ('zincins'), catalytic domain"/>
    <property type="match status" value="1"/>
</dbReference>
<dbReference type="Gene3D" id="2.60.40.1730">
    <property type="entry name" value="tricorn interacting facor f3 domain"/>
    <property type="match status" value="1"/>
</dbReference>
<dbReference type="CDD" id="cd09601">
    <property type="entry name" value="M1_APN-Q_like"/>
    <property type="match status" value="1"/>
</dbReference>
<evidence type="ECO:0000256" key="13">
    <source>
        <dbReference type="SAM" id="SignalP"/>
    </source>
</evidence>
<dbReference type="InterPro" id="IPR034016">
    <property type="entry name" value="M1_APN-typ"/>
</dbReference>
<keyword evidence="9" id="KW-0449">Lipoprotein</keyword>
<feature type="active site" description="Proton acceptor" evidence="10">
    <location>
        <position position="348"/>
    </location>
</feature>
<evidence type="ECO:0000259" key="14">
    <source>
        <dbReference type="Pfam" id="PF01433"/>
    </source>
</evidence>
<reference evidence="17" key="3">
    <citation type="submission" date="2015-11" db="EMBL/GenBank/DDBJ databases">
        <authorList>
            <consortium name="FlyBase"/>
        </authorList>
    </citation>
    <scope>NUCLEOTIDE SEQUENCE</scope>
    <source>
        <strain evidence="17">TSC#15010-1051.87</strain>
    </source>
</reference>
<dbReference type="PANTHER" id="PTHR11533">
    <property type="entry name" value="PROTEASE M1 ZINC METALLOPROTEASE"/>
    <property type="match status" value="1"/>
</dbReference>
<dbReference type="PANTHER" id="PTHR11533:SF18">
    <property type="entry name" value="FI02158P"/>
    <property type="match status" value="1"/>
</dbReference>
<dbReference type="AlphaFoldDB" id="A0A0Q9W942"/>
<dbReference type="Pfam" id="PF11838">
    <property type="entry name" value="ERAP1_C"/>
    <property type="match status" value="1"/>
</dbReference>
<dbReference type="GO" id="GO:0008270">
    <property type="term" value="F:zinc ion binding"/>
    <property type="evidence" value="ECO:0007669"/>
    <property type="project" value="UniProtKB-UniRule"/>
</dbReference>
<dbReference type="GO" id="GO:0005737">
    <property type="term" value="C:cytoplasm"/>
    <property type="evidence" value="ECO:0007669"/>
    <property type="project" value="TreeGrafter"/>
</dbReference>
<dbReference type="SMR" id="A0A0Q9W942"/>
<dbReference type="OrthoDB" id="8182982at2759"/>
<dbReference type="Pfam" id="PF01433">
    <property type="entry name" value="Peptidase_M1"/>
    <property type="match status" value="1"/>
</dbReference>
<dbReference type="EMBL" id="CH940657">
    <property type="protein sequence ID" value="KRF80935.1"/>
    <property type="molecule type" value="Genomic_DNA"/>
</dbReference>
<feature type="chain" id="PRO_5014238504" description="Aminopeptidase" evidence="13">
    <location>
        <begin position="28"/>
        <end position="925"/>
    </location>
</feature>
<keyword evidence="5 12" id="KW-0479">Metal-binding</keyword>
<dbReference type="GO" id="GO:0004177">
    <property type="term" value="F:aminopeptidase activity"/>
    <property type="evidence" value="ECO:0007669"/>
    <property type="project" value="UniProtKB-KW"/>
</dbReference>
<keyword evidence="13" id="KW-0732">Signal</keyword>
<dbReference type="GO" id="GO:0005615">
    <property type="term" value="C:extracellular space"/>
    <property type="evidence" value="ECO:0007669"/>
    <property type="project" value="TreeGrafter"/>
</dbReference>
<dbReference type="GO" id="GO:0006508">
    <property type="term" value="P:proteolysis"/>
    <property type="evidence" value="ECO:0007669"/>
    <property type="project" value="UniProtKB-KW"/>
</dbReference>
<comment type="cofactor">
    <cofactor evidence="12">
        <name>Zn(2+)</name>
        <dbReference type="ChEBI" id="CHEBI:29105"/>
    </cofactor>
    <text evidence="12">Binds 1 zinc ion per subunit.</text>
</comment>
<reference evidence="17" key="2">
    <citation type="journal article" date="2008" name="Bioinformatics">
        <title>Assembly reconciliation.</title>
        <authorList>
            <person name="Zimin A.V."/>
            <person name="Smith D.R."/>
            <person name="Sutton G."/>
            <person name="Yorke J.A."/>
        </authorList>
    </citation>
    <scope>NUCLEOTIDE SEQUENCE</scope>
    <source>
        <strain evidence="17">TSC#15010-1051.87</strain>
    </source>
</reference>
<evidence type="ECO:0000256" key="4">
    <source>
        <dbReference type="ARBA" id="ARBA00022670"/>
    </source>
</evidence>
<dbReference type="InterPro" id="IPR001930">
    <property type="entry name" value="Peptidase_M1"/>
</dbReference>
<dbReference type="Gene3D" id="2.60.40.1910">
    <property type="match status" value="1"/>
</dbReference>
<evidence type="ECO:0000256" key="8">
    <source>
        <dbReference type="ARBA" id="ARBA00023049"/>
    </source>
</evidence>
<evidence type="ECO:0000256" key="9">
    <source>
        <dbReference type="ARBA" id="ARBA00023288"/>
    </source>
</evidence>
<evidence type="ECO:0000256" key="7">
    <source>
        <dbReference type="ARBA" id="ARBA00022833"/>
    </source>
</evidence>
<comment type="subcellular location">
    <subcellularLocation>
        <location evidence="1">Cell membrane</location>
        <topology evidence="1">Lipid-anchor</topology>
        <topology evidence="1">GPI-anchor</topology>
    </subcellularLocation>
</comment>
<evidence type="ECO:0000256" key="2">
    <source>
        <dbReference type="ARBA" id="ARBA00010136"/>
    </source>
</evidence>
<feature type="site" description="Transition state stabilizer" evidence="11">
    <location>
        <position position="425"/>
    </location>
</feature>
<evidence type="ECO:0000256" key="3">
    <source>
        <dbReference type="ARBA" id="ARBA00022622"/>
    </source>
</evidence>
<dbReference type="InterPro" id="IPR014782">
    <property type="entry name" value="Peptidase_M1_dom"/>
</dbReference>
<keyword evidence="3" id="KW-0325">Glycoprotein</keyword>
<dbReference type="FunCoup" id="A0A0Q9W942">
    <property type="interactions" value="36"/>
</dbReference>
<feature type="signal peptide" evidence="13">
    <location>
        <begin position="1"/>
        <end position="27"/>
    </location>
</feature>
<evidence type="ECO:0000256" key="6">
    <source>
        <dbReference type="ARBA" id="ARBA00022801"/>
    </source>
</evidence>
<dbReference type="Gene3D" id="1.25.50.20">
    <property type="match status" value="1"/>
</dbReference>
<keyword evidence="8 12" id="KW-0482">Metalloprotease</keyword>
<evidence type="ECO:0000256" key="10">
    <source>
        <dbReference type="PIRSR" id="PIRSR634016-1"/>
    </source>
</evidence>
<keyword evidence="18" id="KW-1185">Reference proteome</keyword>
<dbReference type="PRINTS" id="PR00756">
    <property type="entry name" value="ALADIPTASE"/>
</dbReference>
<sequence length="925" mass="108412">MNIFKSNAYNLLFFLPFMFFCYKTSHAAVRRSIDTSASYALLTDDRLPTDILPQSYEIHLEPNYEQGTFSGHVKINLVWKSDTNKIALHAHFDLNINHKKILVQMLNKNNSDLQLHKNITVQRGSRFPKKTIYIVYLTEIIKQGSECVLEIPFEGYIWESAEGLFKGSYSNLTYLATYLRPNNARRLFPCFDEPRFKVPFTVSITRSRHLITIFNTPVARTSEHSILKDHVIDHFEQTPPMSTFTFGFVTSALFKLKDDLKTARNSTDPVINFWSFQDRTNQLKHIYKKTLLAYKTIQNYFGIPVPISKIDVVVIPELPIVRPVDNWGLLLFKESVITQNRYYDIAQELIYQWIGSWVTPEWWTDDHLNKALASFLASETVIKLDGGVEFNGKYPMTTLYSLYYEFSKRYPHSRITAMKQETISYKTELVIRMLNFTLGKDTLQKGLKKFIEDYQYKTFVGDDLWSALTSQALKDGTLKSQYRLTDIVGTWLAYQRLPVITVHRDYETNTATIQQKVYLRERPHDVPDQDKMLWWIPIIINQQDTLNFSNSSPYVWMEKTRQININNMPGNDKFIIINQEEIGPFPVNYDEENWKMLSAFLQTEIGRTVVPTYTRAKLLHDAWNLAYAGDLSFATAFNMTLFMKFERNHIIWNPVFTFIDQIGRRIDMSEVHKKFEEYVLALLTPLYEELGAEIETEDNWKKDLRSLTKRFLCRSGFRPCIKEAKDAYKVWLNMATPNLENPVPNHYICPVFKWGSTDEWQFGLERVIQFPKTRIQSERTYLLKTLAGCSTQSEKIYRLLELSIFEEHSNFTENDQFLIFSSLTGSSSGYYTLFNFLSEYWTPIRQKFKNNTNLWDHLIGSATGFFLTQKGYDMVKELYEKHSGDFGSAQHIIEKSLRNIREETLWSKENLPVIETWLNNFLSKN</sequence>
<dbReference type="InterPro" id="IPR042097">
    <property type="entry name" value="Aminopeptidase_N-like_N_sf"/>
</dbReference>
<evidence type="ECO:0000256" key="5">
    <source>
        <dbReference type="ARBA" id="ARBA00022723"/>
    </source>
</evidence>
<dbReference type="InterPro" id="IPR050344">
    <property type="entry name" value="Peptidase_M1_aminopeptidases"/>
</dbReference>
<evidence type="ECO:0000313" key="18">
    <source>
        <dbReference type="Proteomes" id="UP000008792"/>
    </source>
</evidence>
<reference evidence="17 18" key="1">
    <citation type="journal article" date="2007" name="Nature">
        <title>Evolution of genes and genomes on the Drosophila phylogeny.</title>
        <authorList>
            <consortium name="Drosophila 12 Genomes Consortium"/>
            <person name="Clark A.G."/>
            <person name="Eisen M.B."/>
            <person name="Smith D.R."/>
            <person name="Bergman C.M."/>
            <person name="Oliver B."/>
            <person name="Markow T.A."/>
            <person name="Kaufman T.C."/>
            <person name="Kellis M."/>
            <person name="Gelbart W."/>
            <person name="Iyer V.N."/>
            <person name="Pollard D.A."/>
            <person name="Sackton T.B."/>
            <person name="Larracuente A.M."/>
            <person name="Singh N.D."/>
            <person name="Abad J.P."/>
            <person name="Abt D.N."/>
            <person name="Adryan B."/>
            <person name="Aguade M."/>
            <person name="Akashi H."/>
            <person name="Anderson W.W."/>
            <person name="Aquadro C.F."/>
            <person name="Ardell D.H."/>
            <person name="Arguello R."/>
            <person name="Artieri C.G."/>
            <person name="Barbash D.A."/>
            <person name="Barker D."/>
            <person name="Barsanti P."/>
            <person name="Batterham P."/>
            <person name="Batzoglou S."/>
            <person name="Begun D."/>
            <person name="Bhutkar A."/>
            <person name="Blanco E."/>
            <person name="Bosak S.A."/>
            <person name="Bradley R.K."/>
            <person name="Brand A.D."/>
            <person name="Brent M.R."/>
            <person name="Brooks A.N."/>
            <person name="Brown R.H."/>
            <person name="Butlin R.K."/>
            <person name="Caggese C."/>
            <person name="Calvi B.R."/>
            <person name="Bernardo de Carvalho A."/>
            <person name="Caspi A."/>
            <person name="Castrezana S."/>
            <person name="Celniker S.E."/>
            <person name="Chang J.L."/>
            <person name="Chapple C."/>
            <person name="Chatterji S."/>
            <person name="Chinwalla A."/>
            <person name="Civetta A."/>
            <person name="Clifton S.W."/>
            <person name="Comeron J.M."/>
            <person name="Costello J.C."/>
            <person name="Coyne J.A."/>
            <person name="Daub J."/>
            <person name="David R.G."/>
            <person name="Delcher A.L."/>
            <person name="Delehaunty K."/>
            <person name="Do C.B."/>
            <person name="Ebling H."/>
            <person name="Edwards K."/>
            <person name="Eickbush T."/>
            <person name="Evans J.D."/>
            <person name="Filipski A."/>
            <person name="Findeiss S."/>
            <person name="Freyhult E."/>
            <person name="Fulton L."/>
            <person name="Fulton R."/>
            <person name="Garcia A.C."/>
            <person name="Gardiner A."/>
            <person name="Garfield D.A."/>
            <person name="Garvin B.E."/>
            <person name="Gibson G."/>
            <person name="Gilbert D."/>
            <person name="Gnerre S."/>
            <person name="Godfrey J."/>
            <person name="Good R."/>
            <person name="Gotea V."/>
            <person name="Gravely B."/>
            <person name="Greenberg A.J."/>
            <person name="Griffiths-Jones S."/>
            <person name="Gross S."/>
            <person name="Guigo R."/>
            <person name="Gustafson E.A."/>
            <person name="Haerty W."/>
            <person name="Hahn M.W."/>
            <person name="Halligan D.L."/>
            <person name="Halpern A.L."/>
            <person name="Halter G.M."/>
            <person name="Han M.V."/>
            <person name="Heger A."/>
            <person name="Hillier L."/>
            <person name="Hinrichs A.S."/>
            <person name="Holmes I."/>
            <person name="Hoskins R.A."/>
            <person name="Hubisz M.J."/>
            <person name="Hultmark D."/>
            <person name="Huntley M.A."/>
            <person name="Jaffe D.B."/>
            <person name="Jagadeeshan S."/>
            <person name="Jeck W.R."/>
            <person name="Johnson J."/>
            <person name="Jones C.D."/>
            <person name="Jordan W.C."/>
            <person name="Karpen G.H."/>
            <person name="Kataoka E."/>
            <person name="Keightley P.D."/>
            <person name="Kheradpour P."/>
            <person name="Kirkness E.F."/>
            <person name="Koerich L.B."/>
            <person name="Kristiansen K."/>
            <person name="Kudrna D."/>
            <person name="Kulathinal R.J."/>
            <person name="Kumar S."/>
            <person name="Kwok R."/>
            <person name="Lander E."/>
            <person name="Langley C.H."/>
            <person name="Lapoint R."/>
            <person name="Lazzaro B.P."/>
            <person name="Lee S.J."/>
            <person name="Levesque L."/>
            <person name="Li R."/>
            <person name="Lin C.F."/>
            <person name="Lin M.F."/>
            <person name="Lindblad-Toh K."/>
            <person name="Llopart A."/>
            <person name="Long M."/>
            <person name="Low L."/>
            <person name="Lozovsky E."/>
            <person name="Lu J."/>
            <person name="Luo M."/>
            <person name="Machado C.A."/>
            <person name="Makalowski W."/>
            <person name="Marzo M."/>
            <person name="Matsuda M."/>
            <person name="Matzkin L."/>
            <person name="McAllister B."/>
            <person name="McBride C.S."/>
            <person name="McKernan B."/>
            <person name="McKernan K."/>
            <person name="Mendez-Lago M."/>
            <person name="Minx P."/>
            <person name="Mollenhauer M.U."/>
            <person name="Montooth K."/>
            <person name="Mount S.M."/>
            <person name="Mu X."/>
            <person name="Myers E."/>
            <person name="Negre B."/>
            <person name="Newfeld S."/>
            <person name="Nielsen R."/>
            <person name="Noor M.A."/>
            <person name="O'Grady P."/>
            <person name="Pachter L."/>
            <person name="Papaceit M."/>
            <person name="Parisi M.J."/>
            <person name="Parisi M."/>
            <person name="Parts L."/>
            <person name="Pedersen J.S."/>
            <person name="Pesole G."/>
            <person name="Phillippy A.M."/>
            <person name="Ponting C.P."/>
            <person name="Pop M."/>
            <person name="Porcelli D."/>
            <person name="Powell J.R."/>
            <person name="Prohaska S."/>
            <person name="Pruitt K."/>
            <person name="Puig M."/>
            <person name="Quesneville H."/>
            <person name="Ram K.R."/>
            <person name="Rand D."/>
            <person name="Rasmussen M.D."/>
            <person name="Reed L.K."/>
            <person name="Reenan R."/>
            <person name="Reily A."/>
            <person name="Remington K.A."/>
            <person name="Rieger T.T."/>
            <person name="Ritchie M.G."/>
            <person name="Robin C."/>
            <person name="Rogers Y.H."/>
            <person name="Rohde C."/>
            <person name="Rozas J."/>
            <person name="Rubenfield M.J."/>
            <person name="Ruiz A."/>
            <person name="Russo S."/>
            <person name="Salzberg S.L."/>
            <person name="Sanchez-Gracia A."/>
            <person name="Saranga D.J."/>
            <person name="Sato H."/>
            <person name="Schaeffer S.W."/>
            <person name="Schatz M.C."/>
            <person name="Schlenke T."/>
            <person name="Schwartz R."/>
            <person name="Segarra C."/>
            <person name="Singh R.S."/>
            <person name="Sirot L."/>
            <person name="Sirota M."/>
            <person name="Sisneros N.B."/>
            <person name="Smith C.D."/>
            <person name="Smith T.F."/>
            <person name="Spieth J."/>
            <person name="Stage D.E."/>
            <person name="Stark A."/>
            <person name="Stephan W."/>
            <person name="Strausberg R.L."/>
            <person name="Strempel S."/>
            <person name="Sturgill D."/>
            <person name="Sutton G."/>
            <person name="Sutton G.G."/>
            <person name="Tao W."/>
            <person name="Teichmann S."/>
            <person name="Tobari Y.N."/>
            <person name="Tomimura Y."/>
            <person name="Tsolas J.M."/>
            <person name="Valente V.L."/>
            <person name="Venter E."/>
            <person name="Venter J.C."/>
            <person name="Vicario S."/>
            <person name="Vieira F.G."/>
            <person name="Vilella A.J."/>
            <person name="Villasante A."/>
            <person name="Walenz B."/>
            <person name="Wang J."/>
            <person name="Wasserman M."/>
            <person name="Watts T."/>
            <person name="Wilson D."/>
            <person name="Wilson R.K."/>
            <person name="Wing R.A."/>
            <person name="Wolfner M.F."/>
            <person name="Wong A."/>
            <person name="Wong G.K."/>
            <person name="Wu C.I."/>
            <person name="Wu G."/>
            <person name="Yamamoto D."/>
            <person name="Yang H.P."/>
            <person name="Yang S.P."/>
            <person name="Yorke J.A."/>
            <person name="Yoshida K."/>
            <person name="Zdobnov E."/>
            <person name="Zhang P."/>
            <person name="Zhang Y."/>
            <person name="Zimin A.V."/>
            <person name="Baldwin J."/>
            <person name="Abdouelleil A."/>
            <person name="Abdulkadir J."/>
            <person name="Abebe A."/>
            <person name="Abera B."/>
            <person name="Abreu J."/>
            <person name="Acer S.C."/>
            <person name="Aftuck L."/>
            <person name="Alexander A."/>
            <person name="An P."/>
            <person name="Anderson E."/>
            <person name="Anderson S."/>
            <person name="Arachi H."/>
            <person name="Azer M."/>
            <person name="Bachantsang P."/>
            <person name="Barry A."/>
            <person name="Bayul T."/>
            <person name="Berlin A."/>
            <person name="Bessette D."/>
            <person name="Bloom T."/>
            <person name="Blye J."/>
            <person name="Boguslavskiy L."/>
            <person name="Bonnet C."/>
            <person name="Boukhgalter B."/>
            <person name="Bourzgui I."/>
            <person name="Brown A."/>
            <person name="Cahill P."/>
            <person name="Channer S."/>
            <person name="Cheshatsang Y."/>
            <person name="Chuda L."/>
            <person name="Citroen M."/>
            <person name="Collymore A."/>
            <person name="Cooke P."/>
            <person name="Costello M."/>
            <person name="D'Aco K."/>
            <person name="Daza R."/>
            <person name="De Haan G."/>
            <person name="DeGray S."/>
            <person name="DeMaso C."/>
            <person name="Dhargay N."/>
            <person name="Dooley K."/>
            <person name="Dooley E."/>
            <person name="Doricent M."/>
            <person name="Dorje P."/>
            <person name="Dorjee K."/>
            <person name="Dupes A."/>
            <person name="Elong R."/>
            <person name="Falk J."/>
            <person name="Farina A."/>
            <person name="Faro S."/>
            <person name="Ferguson D."/>
            <person name="Fisher S."/>
            <person name="Foley C.D."/>
            <person name="Franke A."/>
            <person name="Friedrich D."/>
            <person name="Gadbois L."/>
            <person name="Gearin G."/>
            <person name="Gearin C.R."/>
            <person name="Giannoukos G."/>
            <person name="Goode T."/>
            <person name="Graham J."/>
            <person name="Grandbois E."/>
            <person name="Grewal S."/>
            <person name="Gyaltsen K."/>
            <person name="Hafez N."/>
            <person name="Hagos B."/>
            <person name="Hall J."/>
            <person name="Henson C."/>
            <person name="Hollinger A."/>
            <person name="Honan T."/>
            <person name="Huard M.D."/>
            <person name="Hughes L."/>
            <person name="Hurhula B."/>
            <person name="Husby M.E."/>
            <person name="Kamat A."/>
            <person name="Kanga B."/>
            <person name="Kashin S."/>
            <person name="Khazanovich D."/>
            <person name="Kisner P."/>
            <person name="Lance K."/>
            <person name="Lara M."/>
            <person name="Lee W."/>
            <person name="Lennon N."/>
            <person name="Letendre F."/>
            <person name="LeVine R."/>
            <person name="Lipovsky A."/>
            <person name="Liu X."/>
            <person name="Liu J."/>
            <person name="Liu S."/>
            <person name="Lokyitsang T."/>
            <person name="Lokyitsang Y."/>
            <person name="Lubonja R."/>
            <person name="Lui A."/>
            <person name="MacDonald P."/>
            <person name="Magnisalis V."/>
            <person name="Maru K."/>
            <person name="Matthews C."/>
            <person name="McCusker W."/>
            <person name="McDonough S."/>
            <person name="Mehta T."/>
            <person name="Meldrim J."/>
            <person name="Meneus L."/>
            <person name="Mihai O."/>
            <person name="Mihalev A."/>
            <person name="Mihova T."/>
            <person name="Mittelman R."/>
            <person name="Mlenga V."/>
            <person name="Montmayeur A."/>
            <person name="Mulrain L."/>
            <person name="Navidi A."/>
            <person name="Naylor J."/>
            <person name="Negash T."/>
            <person name="Nguyen T."/>
            <person name="Nguyen N."/>
            <person name="Nicol R."/>
            <person name="Norbu C."/>
            <person name="Norbu N."/>
            <person name="Novod N."/>
            <person name="O'Neill B."/>
            <person name="Osman S."/>
            <person name="Markiewicz E."/>
            <person name="Oyono O.L."/>
            <person name="Patti C."/>
            <person name="Phunkhang P."/>
            <person name="Pierre F."/>
            <person name="Priest M."/>
            <person name="Raghuraman S."/>
            <person name="Rege F."/>
            <person name="Reyes R."/>
            <person name="Rise C."/>
            <person name="Rogov P."/>
            <person name="Ross K."/>
            <person name="Ryan E."/>
            <person name="Settipalli S."/>
            <person name="Shea T."/>
            <person name="Sherpa N."/>
            <person name="Shi L."/>
            <person name="Shih D."/>
            <person name="Sparrow T."/>
            <person name="Spaulding J."/>
            <person name="Stalker J."/>
            <person name="Stange-Thomann N."/>
            <person name="Stavropoulos S."/>
            <person name="Stone C."/>
            <person name="Strader C."/>
            <person name="Tesfaye S."/>
            <person name="Thomson T."/>
            <person name="Thoulutsang Y."/>
            <person name="Thoulutsang D."/>
            <person name="Topham K."/>
            <person name="Topping I."/>
            <person name="Tsamla T."/>
            <person name="Vassiliev H."/>
            <person name="Vo A."/>
            <person name="Wangchuk T."/>
            <person name="Wangdi T."/>
            <person name="Weiand M."/>
            <person name="Wilkinson J."/>
            <person name="Wilson A."/>
            <person name="Yadav S."/>
            <person name="Young G."/>
            <person name="Yu Q."/>
            <person name="Zembek L."/>
            <person name="Zhong D."/>
            <person name="Zimmer A."/>
            <person name="Zwirko Z."/>
            <person name="Jaffe D.B."/>
            <person name="Alvarez P."/>
            <person name="Brockman W."/>
            <person name="Butler J."/>
            <person name="Chin C."/>
            <person name="Gnerre S."/>
            <person name="Grabherr M."/>
            <person name="Kleber M."/>
            <person name="Mauceli E."/>
            <person name="MacCallum I."/>
        </authorList>
    </citation>
    <scope>NUCLEOTIDE SEQUENCE [LARGE SCALE GENOMIC DNA]</scope>
    <source>
        <strain evidence="17">TSC#15010-1051.87</strain>
        <strain evidence="18">Tucson 15010-1051.87</strain>
    </source>
</reference>
<dbReference type="GO" id="GO:0008237">
    <property type="term" value="F:metallopeptidase activity"/>
    <property type="evidence" value="ECO:0007669"/>
    <property type="project" value="UniProtKB-KW"/>
</dbReference>
<evidence type="ECO:0000313" key="17">
    <source>
        <dbReference type="EMBL" id="KRF80934.1"/>
    </source>
</evidence>
<keyword evidence="6 12" id="KW-0378">Hydrolase</keyword>
<dbReference type="EMBL" id="CH940657">
    <property type="protein sequence ID" value="KRF80934.1"/>
    <property type="molecule type" value="Genomic_DNA"/>
</dbReference>
<accession>A0A0Q9W942</accession>
<evidence type="ECO:0000256" key="1">
    <source>
        <dbReference type="ARBA" id="ARBA00004609"/>
    </source>
</evidence>
<feature type="domain" description="Peptidase M1 membrane alanine aminopeptidase" evidence="14">
    <location>
        <begin position="295"/>
        <end position="472"/>
    </location>
</feature>
<gene>
    <name evidence="17" type="primary">Dvir\GJ26333</name>
    <name evidence="17" type="ORF">Dvir_GJ26333</name>
</gene>
<dbReference type="InterPro" id="IPR027268">
    <property type="entry name" value="Peptidase_M4/M1_CTD_sf"/>
</dbReference>
<dbReference type="FunFam" id="2.60.40.1910:FF:000013">
    <property type="entry name" value="Aminopeptidase"/>
    <property type="match status" value="1"/>
</dbReference>
<proteinExistence type="inferred from homology"/>
<organism evidence="17 18">
    <name type="scientific">Drosophila virilis</name>
    <name type="common">Fruit fly</name>
    <dbReference type="NCBI Taxonomy" id="7244"/>
    <lineage>
        <taxon>Eukaryota</taxon>
        <taxon>Metazoa</taxon>
        <taxon>Ecdysozoa</taxon>
        <taxon>Arthropoda</taxon>
        <taxon>Hexapoda</taxon>
        <taxon>Insecta</taxon>
        <taxon>Pterygota</taxon>
        <taxon>Neoptera</taxon>
        <taxon>Endopterygota</taxon>
        <taxon>Diptera</taxon>
        <taxon>Brachycera</taxon>
        <taxon>Muscomorpha</taxon>
        <taxon>Ephydroidea</taxon>
        <taxon>Drosophilidae</taxon>
        <taxon>Drosophila</taxon>
    </lineage>
</organism>
<dbReference type="InterPro" id="IPR045357">
    <property type="entry name" value="Aminopeptidase_N-like_N"/>
</dbReference>
<dbReference type="GO" id="GO:0098552">
    <property type="term" value="C:side of membrane"/>
    <property type="evidence" value="ECO:0007669"/>
    <property type="project" value="UniProtKB-KW"/>
</dbReference>
<dbReference type="InterPro" id="IPR024571">
    <property type="entry name" value="ERAP1-like_C_dom"/>
</dbReference>